<evidence type="ECO:0000256" key="2">
    <source>
        <dbReference type="PIRSR" id="PIRSR603782-1"/>
    </source>
</evidence>
<sequence>MNLSRRDLLVYLAAMGVSVIAGPLSAKGALKAPVRLYDAELLHARTGESMHVVSEVMRDRVVALNFVFTACSSTCPLQSASLARAQSLLGARMGREVTFLSISIDPFNDTPAQLNRFADAHGAGQDWHFFTGNVDAIDTLREGFDLFDPRRDDHPPVIAVGRADAPDWSRLYGIPSPEVIVDEVNAWLV</sequence>
<dbReference type="RefSeq" id="WP_147182838.1">
    <property type="nucleotide sequence ID" value="NZ_CP042382.1"/>
</dbReference>
<dbReference type="PROSITE" id="PS51318">
    <property type="entry name" value="TAT"/>
    <property type="match status" value="1"/>
</dbReference>
<dbReference type="PANTHER" id="PTHR12151">
    <property type="entry name" value="ELECTRON TRANSPORT PROTIN SCO1/SENC FAMILY MEMBER"/>
    <property type="match status" value="1"/>
</dbReference>
<feature type="binding site" evidence="2">
    <location>
        <position position="75"/>
    </location>
    <ligand>
        <name>Cu cation</name>
        <dbReference type="ChEBI" id="CHEBI:23378"/>
    </ligand>
</feature>
<dbReference type="AlphaFoldDB" id="A0A5B8SNC6"/>
<dbReference type="EMBL" id="CP042382">
    <property type="protein sequence ID" value="QEA37771.1"/>
    <property type="molecule type" value="Genomic_DNA"/>
</dbReference>
<reference evidence="4 5" key="1">
    <citation type="submission" date="2019-06" db="EMBL/GenBank/DDBJ databases">
        <title>Genome analyses of bacteria isolated from kimchi.</title>
        <authorList>
            <person name="Lee S."/>
            <person name="Ahn S."/>
            <person name="Roh S."/>
        </authorList>
    </citation>
    <scope>NUCLEOTIDE SEQUENCE [LARGE SCALE GENOMIC DNA]</scope>
    <source>
        <strain evidence="4 5">CBA4606</strain>
    </source>
</reference>
<dbReference type="SUPFAM" id="SSF52833">
    <property type="entry name" value="Thioredoxin-like"/>
    <property type="match status" value="1"/>
</dbReference>
<dbReference type="PANTHER" id="PTHR12151:SF25">
    <property type="entry name" value="LINALOOL DEHYDRATASE_ISOMERASE DOMAIN-CONTAINING PROTEIN"/>
    <property type="match status" value="1"/>
</dbReference>
<feature type="disulfide bond" description="Redox-active" evidence="3">
    <location>
        <begin position="71"/>
        <end position="75"/>
    </location>
</feature>
<dbReference type="InterPro" id="IPR036249">
    <property type="entry name" value="Thioredoxin-like_sf"/>
</dbReference>
<accession>A0A5B8SNC6</accession>
<keyword evidence="5" id="KW-1185">Reference proteome</keyword>
<dbReference type="OrthoDB" id="5567697at2"/>
<name>A0A5B8SNC6_9GAMM</name>
<dbReference type="KEGG" id="paur:FGL86_00940"/>
<keyword evidence="2" id="KW-0479">Metal-binding</keyword>
<proteinExistence type="inferred from homology"/>
<dbReference type="InterPro" id="IPR006311">
    <property type="entry name" value="TAT_signal"/>
</dbReference>
<dbReference type="Gene3D" id="3.40.30.10">
    <property type="entry name" value="Glutaredoxin"/>
    <property type="match status" value="1"/>
</dbReference>
<organism evidence="4 5">
    <name type="scientific">Pistricoccus aurantiacus</name>
    <dbReference type="NCBI Taxonomy" id="1883414"/>
    <lineage>
        <taxon>Bacteria</taxon>
        <taxon>Pseudomonadati</taxon>
        <taxon>Pseudomonadota</taxon>
        <taxon>Gammaproteobacteria</taxon>
        <taxon>Oceanospirillales</taxon>
        <taxon>Halomonadaceae</taxon>
        <taxon>Pistricoccus</taxon>
    </lineage>
</organism>
<evidence type="ECO:0000256" key="3">
    <source>
        <dbReference type="PIRSR" id="PIRSR603782-2"/>
    </source>
</evidence>
<comment type="similarity">
    <text evidence="1">Belongs to the SCO1/2 family.</text>
</comment>
<dbReference type="InterPro" id="IPR003782">
    <property type="entry name" value="SCO1/SenC"/>
</dbReference>
<keyword evidence="3" id="KW-1015">Disulfide bond</keyword>
<protein>
    <submittedName>
        <fullName evidence="4">SCO family protein</fullName>
    </submittedName>
</protein>
<dbReference type="CDD" id="cd02968">
    <property type="entry name" value="SCO"/>
    <property type="match status" value="1"/>
</dbReference>
<gene>
    <name evidence="4" type="ORF">FGL86_00940</name>
</gene>
<evidence type="ECO:0000313" key="5">
    <source>
        <dbReference type="Proteomes" id="UP000321272"/>
    </source>
</evidence>
<evidence type="ECO:0000256" key="1">
    <source>
        <dbReference type="ARBA" id="ARBA00010996"/>
    </source>
</evidence>
<dbReference type="GO" id="GO:0046872">
    <property type="term" value="F:metal ion binding"/>
    <property type="evidence" value="ECO:0007669"/>
    <property type="project" value="UniProtKB-KW"/>
</dbReference>
<feature type="binding site" evidence="2">
    <location>
        <position position="71"/>
    </location>
    <ligand>
        <name>Cu cation</name>
        <dbReference type="ChEBI" id="CHEBI:23378"/>
    </ligand>
</feature>
<evidence type="ECO:0000313" key="4">
    <source>
        <dbReference type="EMBL" id="QEA37771.1"/>
    </source>
</evidence>
<keyword evidence="2" id="KW-0186">Copper</keyword>
<dbReference type="Pfam" id="PF02630">
    <property type="entry name" value="SCO1-SenC"/>
    <property type="match status" value="1"/>
</dbReference>
<dbReference type="Proteomes" id="UP000321272">
    <property type="component" value="Chromosome"/>
</dbReference>